<dbReference type="SUPFAM" id="SSF56112">
    <property type="entry name" value="Protein kinase-like (PK-like)"/>
    <property type="match status" value="1"/>
</dbReference>
<proteinExistence type="predicted"/>
<dbReference type="PANTHER" id="PTHR37171">
    <property type="entry name" value="SERINE/THREONINE-PROTEIN KINASE YRZF-RELATED"/>
    <property type="match status" value="1"/>
</dbReference>
<keyword evidence="2" id="KW-1185">Reference proteome</keyword>
<keyword evidence="1" id="KW-0808">Transferase</keyword>
<dbReference type="InterPro" id="IPR052396">
    <property type="entry name" value="Meiotic_Drive_Suppr_Kinase"/>
</dbReference>
<evidence type="ECO:0000313" key="1">
    <source>
        <dbReference type="EMBL" id="MFD2615465.1"/>
    </source>
</evidence>
<dbReference type="RefSeq" id="WP_377607368.1">
    <property type="nucleotide sequence ID" value="NZ_JBHUME010000019.1"/>
</dbReference>
<evidence type="ECO:0000313" key="2">
    <source>
        <dbReference type="Proteomes" id="UP001597541"/>
    </source>
</evidence>
<comment type="caution">
    <text evidence="1">The sequence shown here is derived from an EMBL/GenBank/DDBJ whole genome shotgun (WGS) entry which is preliminary data.</text>
</comment>
<dbReference type="GO" id="GO:0004674">
    <property type="term" value="F:protein serine/threonine kinase activity"/>
    <property type="evidence" value="ECO:0007669"/>
    <property type="project" value="UniProtKB-KW"/>
</dbReference>
<dbReference type="Proteomes" id="UP001597541">
    <property type="component" value="Unassembled WGS sequence"/>
</dbReference>
<dbReference type="EMBL" id="JBHUME010000019">
    <property type="protein sequence ID" value="MFD2615465.1"/>
    <property type="molecule type" value="Genomic_DNA"/>
</dbReference>
<organism evidence="1 2">
    <name type="scientific">Paenibacillus gansuensis</name>
    <dbReference type="NCBI Taxonomy" id="306542"/>
    <lineage>
        <taxon>Bacteria</taxon>
        <taxon>Bacillati</taxon>
        <taxon>Bacillota</taxon>
        <taxon>Bacilli</taxon>
        <taxon>Bacillales</taxon>
        <taxon>Paenibacillaceae</taxon>
        <taxon>Paenibacillus</taxon>
    </lineage>
</organism>
<dbReference type="InterPro" id="IPR011009">
    <property type="entry name" value="Kinase-like_dom_sf"/>
</dbReference>
<dbReference type="PANTHER" id="PTHR37171:SF1">
    <property type="entry name" value="SERINE_THREONINE-PROTEIN KINASE YRZF-RELATED"/>
    <property type="match status" value="1"/>
</dbReference>
<gene>
    <name evidence="1" type="ORF">ACFSUF_23960</name>
</gene>
<keyword evidence="1" id="KW-0418">Kinase</keyword>
<sequence length="218" mass="25243">MYMVKGTGMDNLIKAVEQQLLPRLDIESVHPHEPVKVKYCPPGWKLLGAGNYAAVLVHPENSEVVVKVYAPGRPGLEDEVEVYRRLGEHPAYSQCYHAGGNYLMLKRMRGVTLYNCIMKGIRIPDKAIRDIDKALDYARGRGLHPHDIHGKNVMLHNGRGSVLDVSDFLKVEQCTMWEDLKEAYYRYYVPYLQKWPLPVPGFMMNWIRKGYRKYKKKH</sequence>
<accession>A0ABW5PJI3</accession>
<name>A0ABW5PJI3_9BACL</name>
<protein>
    <submittedName>
        <fullName evidence="1">Serine/threonine protein kinase</fullName>
    </submittedName>
</protein>
<keyword evidence="1" id="KW-0723">Serine/threonine-protein kinase</keyword>
<dbReference type="Gene3D" id="1.10.510.10">
    <property type="entry name" value="Transferase(Phosphotransferase) domain 1"/>
    <property type="match status" value="1"/>
</dbReference>
<reference evidence="2" key="1">
    <citation type="journal article" date="2019" name="Int. J. Syst. Evol. Microbiol.">
        <title>The Global Catalogue of Microorganisms (GCM) 10K type strain sequencing project: providing services to taxonomists for standard genome sequencing and annotation.</title>
        <authorList>
            <consortium name="The Broad Institute Genomics Platform"/>
            <consortium name="The Broad Institute Genome Sequencing Center for Infectious Disease"/>
            <person name="Wu L."/>
            <person name="Ma J."/>
        </authorList>
    </citation>
    <scope>NUCLEOTIDE SEQUENCE [LARGE SCALE GENOMIC DNA]</scope>
    <source>
        <strain evidence="2">KCTC 3950</strain>
    </source>
</reference>